<feature type="domain" description="Cyclic-phosphate processing Receiver" evidence="1">
    <location>
        <begin position="3"/>
        <end position="83"/>
    </location>
</feature>
<dbReference type="Pfam" id="PF20274">
    <property type="entry name" value="cREC_REC"/>
    <property type="match status" value="1"/>
</dbReference>
<evidence type="ECO:0000259" key="1">
    <source>
        <dbReference type="Pfam" id="PF20274"/>
    </source>
</evidence>
<evidence type="ECO:0000313" key="2">
    <source>
        <dbReference type="EMBL" id="MBB4969519.1"/>
    </source>
</evidence>
<dbReference type="AlphaFoldDB" id="A0A7W7TAF9"/>
<comment type="caution">
    <text evidence="2">The sequence shown here is derived from an EMBL/GenBank/DDBJ whole genome shotgun (WGS) entry which is preliminary data.</text>
</comment>
<evidence type="ECO:0000313" key="3">
    <source>
        <dbReference type="Proteomes" id="UP000542674"/>
    </source>
</evidence>
<organism evidence="2 3">
    <name type="scientific">Saccharothrix violaceirubra</name>
    <dbReference type="NCBI Taxonomy" id="413306"/>
    <lineage>
        <taxon>Bacteria</taxon>
        <taxon>Bacillati</taxon>
        <taxon>Actinomycetota</taxon>
        <taxon>Actinomycetes</taxon>
        <taxon>Pseudonocardiales</taxon>
        <taxon>Pseudonocardiaceae</taxon>
        <taxon>Saccharothrix</taxon>
    </lineage>
</organism>
<dbReference type="Proteomes" id="UP000542674">
    <property type="component" value="Unassembled WGS sequence"/>
</dbReference>
<reference evidence="2 3" key="1">
    <citation type="submission" date="2020-08" db="EMBL/GenBank/DDBJ databases">
        <title>Sequencing the genomes of 1000 actinobacteria strains.</title>
        <authorList>
            <person name="Klenk H.-P."/>
        </authorList>
    </citation>
    <scope>NUCLEOTIDE SEQUENCE [LARGE SCALE GENOMIC DNA]</scope>
    <source>
        <strain evidence="2 3">DSM 45084</strain>
    </source>
</reference>
<dbReference type="InterPro" id="IPR046909">
    <property type="entry name" value="cREC_REC"/>
</dbReference>
<gene>
    <name evidence="2" type="ORF">F4559_006878</name>
</gene>
<dbReference type="RefSeq" id="WP_184675214.1">
    <property type="nucleotide sequence ID" value="NZ_BAABAI010000035.1"/>
</dbReference>
<proteinExistence type="predicted"/>
<sequence length="95" mass="10673">MRRLWVDDLRPAPDGWLWAKTSAEAVRVFEDGPVDAVSFDHDLGGDDTTRPVVLWLCERDVWPPVVHVHTANPVGRDWLVGMSRRYGPGVTARPA</sequence>
<keyword evidence="3" id="KW-1185">Reference proteome</keyword>
<protein>
    <recommendedName>
        <fullName evidence="1">Cyclic-phosphate processing Receiver domain-containing protein</fullName>
    </recommendedName>
</protein>
<accession>A0A7W7TAF9</accession>
<dbReference type="EMBL" id="JACHJS010000001">
    <property type="protein sequence ID" value="MBB4969519.1"/>
    <property type="molecule type" value="Genomic_DNA"/>
</dbReference>
<name>A0A7W7TAF9_9PSEU</name>